<comment type="caution">
    <text evidence="1">The sequence shown here is derived from an EMBL/GenBank/DDBJ whole genome shotgun (WGS) entry which is preliminary data.</text>
</comment>
<name>A0ABT8D9I1_9RHOB</name>
<sequence>MVNPTNPPGTIYPTGSPVAKADIRQWMSEMIAQVNAEFAFSGKQFSSRAQAASAGQAALPTALGMIVTMEGGVITYRVPNNNVDDPLFPGTTAPIGASRTASTWLMSLSP</sequence>
<proteinExistence type="predicted"/>
<organism evidence="1 2">
    <name type="scientific">Paracoccus cavernae</name>
    <dbReference type="NCBI Taxonomy" id="1571207"/>
    <lineage>
        <taxon>Bacteria</taxon>
        <taxon>Pseudomonadati</taxon>
        <taxon>Pseudomonadota</taxon>
        <taxon>Alphaproteobacteria</taxon>
        <taxon>Rhodobacterales</taxon>
        <taxon>Paracoccaceae</taxon>
        <taxon>Paracoccus</taxon>
    </lineage>
</organism>
<gene>
    <name evidence="1" type="ORF">QWZ10_19435</name>
</gene>
<evidence type="ECO:0000313" key="2">
    <source>
        <dbReference type="Proteomes" id="UP001243846"/>
    </source>
</evidence>
<dbReference type="EMBL" id="JAUFRC010000001">
    <property type="protein sequence ID" value="MDN3713360.1"/>
    <property type="molecule type" value="Genomic_DNA"/>
</dbReference>
<accession>A0ABT8D9I1</accession>
<keyword evidence="2" id="KW-1185">Reference proteome</keyword>
<protein>
    <submittedName>
        <fullName evidence="1">Uncharacterized protein</fullName>
    </submittedName>
</protein>
<dbReference type="Proteomes" id="UP001243846">
    <property type="component" value="Unassembled WGS sequence"/>
</dbReference>
<reference evidence="2" key="1">
    <citation type="journal article" date="2019" name="Int. J. Syst. Evol. Microbiol.">
        <title>The Global Catalogue of Microorganisms (GCM) 10K type strain sequencing project: providing services to taxonomists for standard genome sequencing and annotation.</title>
        <authorList>
            <consortium name="The Broad Institute Genomics Platform"/>
            <consortium name="The Broad Institute Genome Sequencing Center for Infectious Disease"/>
            <person name="Wu L."/>
            <person name="Ma J."/>
        </authorList>
    </citation>
    <scope>NUCLEOTIDE SEQUENCE [LARGE SCALE GENOMIC DNA]</scope>
    <source>
        <strain evidence="2">CECT 8482</strain>
    </source>
</reference>
<evidence type="ECO:0000313" key="1">
    <source>
        <dbReference type="EMBL" id="MDN3713360.1"/>
    </source>
</evidence>